<name>A0A085MRH4_9BILA</name>
<dbReference type="AlphaFoldDB" id="A0A085MRH4"/>
<accession>A0A085MRH4</accession>
<sequence length="35" mass="4114">DRLAEVHRWLAQRRSLWKNAPKDNAATKALIKSRI</sequence>
<protein>
    <submittedName>
        <fullName evidence="1">Uncharacterized protein</fullName>
    </submittedName>
</protein>
<proteinExistence type="predicted"/>
<evidence type="ECO:0000313" key="1">
    <source>
        <dbReference type="EMBL" id="KFD59820.1"/>
    </source>
</evidence>
<organism evidence="1">
    <name type="scientific">Trichuris suis</name>
    <name type="common">pig whipworm</name>
    <dbReference type="NCBI Taxonomy" id="68888"/>
    <lineage>
        <taxon>Eukaryota</taxon>
        <taxon>Metazoa</taxon>
        <taxon>Ecdysozoa</taxon>
        <taxon>Nematoda</taxon>
        <taxon>Enoplea</taxon>
        <taxon>Dorylaimia</taxon>
        <taxon>Trichinellida</taxon>
        <taxon>Trichuridae</taxon>
        <taxon>Trichuris</taxon>
    </lineage>
</organism>
<reference evidence="1" key="1">
    <citation type="journal article" date="2014" name="Nat. Genet.">
        <title>Genome and transcriptome of the porcine whipworm Trichuris suis.</title>
        <authorList>
            <person name="Jex A.R."/>
            <person name="Nejsum P."/>
            <person name="Schwarz E.M."/>
            <person name="Hu L."/>
            <person name="Young N.D."/>
            <person name="Hall R.S."/>
            <person name="Korhonen P.K."/>
            <person name="Liao S."/>
            <person name="Thamsborg S."/>
            <person name="Xia J."/>
            <person name="Xu P."/>
            <person name="Wang S."/>
            <person name="Scheerlinck J.P."/>
            <person name="Hofmann A."/>
            <person name="Sternberg P.W."/>
            <person name="Wang J."/>
            <person name="Gasser R.B."/>
        </authorList>
    </citation>
    <scope>NUCLEOTIDE SEQUENCE [LARGE SCALE GENOMIC DNA]</scope>
    <source>
        <strain evidence="1">DCEP-RM93F</strain>
    </source>
</reference>
<gene>
    <name evidence="1" type="ORF">M514_28012</name>
</gene>
<feature type="non-terminal residue" evidence="1">
    <location>
        <position position="35"/>
    </location>
</feature>
<dbReference type="Proteomes" id="UP000030758">
    <property type="component" value="Unassembled WGS sequence"/>
</dbReference>
<dbReference type="EMBL" id="KL367730">
    <property type="protein sequence ID" value="KFD59820.1"/>
    <property type="molecule type" value="Genomic_DNA"/>
</dbReference>
<feature type="non-terminal residue" evidence="1">
    <location>
        <position position="1"/>
    </location>
</feature>